<evidence type="ECO:0000313" key="2">
    <source>
        <dbReference type="EMBL" id="KIW09256.1"/>
    </source>
</evidence>
<dbReference type="PANTHER" id="PTHR47425:SF2">
    <property type="entry name" value="FARB-RELATED"/>
    <property type="match status" value="1"/>
</dbReference>
<dbReference type="Proteomes" id="UP000053259">
    <property type="component" value="Unassembled WGS sequence"/>
</dbReference>
<dbReference type="STRING" id="253628.A0A0D1Y2H5"/>
<dbReference type="InParanoid" id="A0A0D1Y2H5"/>
<feature type="compositionally biased region" description="Polar residues" evidence="1">
    <location>
        <begin position="48"/>
        <end position="63"/>
    </location>
</feature>
<accession>A0A0D1Y2H5</accession>
<dbReference type="AlphaFoldDB" id="A0A0D1Y2H5"/>
<organism evidence="2 3">
    <name type="scientific">Verruconis gallopava</name>
    <dbReference type="NCBI Taxonomy" id="253628"/>
    <lineage>
        <taxon>Eukaryota</taxon>
        <taxon>Fungi</taxon>
        <taxon>Dikarya</taxon>
        <taxon>Ascomycota</taxon>
        <taxon>Pezizomycotina</taxon>
        <taxon>Dothideomycetes</taxon>
        <taxon>Pleosporomycetidae</taxon>
        <taxon>Venturiales</taxon>
        <taxon>Sympoventuriaceae</taxon>
        <taxon>Verruconis</taxon>
    </lineage>
</organism>
<name>A0A0D1Y2H5_9PEZI</name>
<proteinExistence type="predicted"/>
<dbReference type="PANTHER" id="PTHR47425">
    <property type="entry name" value="FARB-RELATED"/>
    <property type="match status" value="1"/>
</dbReference>
<sequence>MFSLQLCPFSTLLTSSFQHQTPDFGWLEYELDFLKPDFSVESPKNTDHSGSSPQSLTGTTESNDPIVRTPGSEGDGTSFPFHRRDSVTNEDKPQDDVFVKPPIPDRLKVKQQLYPLPFTKSPNHDDMSALQAQFPTASGFSLDSPASVLETTYSLVLGPFFHQLIRMFFQNIHPYYPVIDEFDFDACFCAPVDDVALRNSRACVLGVMMLCASMYLSSRQLFGYSRWTQHSLQQFAFRAVKELYEKWSETGDDYSLTQACMLLSYWSPCYAEPRHNCGEWIQKAFVHAKLAKIDEPSSGSITDRSRLIWISCILRDRALSYAGRRPLHPYSTRPNWIRVDREDFGLEICLPRYSNITSRTETVDAFLVLCRLSEIFADMGEFQERLRPKLQDSNFELGRKDILKISQFDIRIREWIRGFKHWKTGPHAPTILDTKGPSYLWSIVGESATASLYLPFIRLTCKTDPLASKFPATAMQKLKDASSKAAEIVREFLVDVKPEEMPPFMGTWLTLPIIVLLVSLKCRGPAQSGSPESTADIQRLRYLLSALRVFQTRYRSAKFIREVLDKVSKELKLGVWDSSSTSETTEPLDEPVLLLKAAIMMFEAFRNDTTGAAQR</sequence>
<reference evidence="2 3" key="1">
    <citation type="submission" date="2015-01" db="EMBL/GenBank/DDBJ databases">
        <title>The Genome Sequence of Ochroconis gallopava CBS43764.</title>
        <authorList>
            <consortium name="The Broad Institute Genomics Platform"/>
            <person name="Cuomo C."/>
            <person name="de Hoog S."/>
            <person name="Gorbushina A."/>
            <person name="Stielow B."/>
            <person name="Teixiera M."/>
            <person name="Abouelleil A."/>
            <person name="Chapman S.B."/>
            <person name="Priest M."/>
            <person name="Young S.K."/>
            <person name="Wortman J."/>
            <person name="Nusbaum C."/>
            <person name="Birren B."/>
        </authorList>
    </citation>
    <scope>NUCLEOTIDE SEQUENCE [LARGE SCALE GENOMIC DNA]</scope>
    <source>
        <strain evidence="2 3">CBS 43764</strain>
    </source>
</reference>
<protein>
    <recommendedName>
        <fullName evidence="4">Transcription factor domain-containing protein</fullName>
    </recommendedName>
</protein>
<dbReference type="GeneID" id="27308152"/>
<evidence type="ECO:0008006" key="4">
    <source>
        <dbReference type="Google" id="ProtNLM"/>
    </source>
</evidence>
<dbReference type="VEuPathDB" id="FungiDB:PV09_00179"/>
<evidence type="ECO:0000313" key="3">
    <source>
        <dbReference type="Proteomes" id="UP000053259"/>
    </source>
</evidence>
<feature type="region of interest" description="Disordered" evidence="1">
    <location>
        <begin position="40"/>
        <end position="101"/>
    </location>
</feature>
<dbReference type="OrthoDB" id="3941821at2759"/>
<evidence type="ECO:0000256" key="1">
    <source>
        <dbReference type="SAM" id="MobiDB-lite"/>
    </source>
</evidence>
<feature type="compositionally biased region" description="Basic and acidic residues" evidence="1">
    <location>
        <begin position="82"/>
        <end position="101"/>
    </location>
</feature>
<keyword evidence="3" id="KW-1185">Reference proteome</keyword>
<dbReference type="EMBL" id="KN847529">
    <property type="protein sequence ID" value="KIW09256.1"/>
    <property type="molecule type" value="Genomic_DNA"/>
</dbReference>
<dbReference type="CDD" id="cd12148">
    <property type="entry name" value="fungal_TF_MHR"/>
    <property type="match status" value="1"/>
</dbReference>
<gene>
    <name evidence="2" type="ORF">PV09_00179</name>
</gene>
<dbReference type="InterPro" id="IPR052761">
    <property type="entry name" value="Fungal_Detox/Toxin_TFs"/>
</dbReference>
<dbReference type="HOGENOM" id="CLU_448489_0_0_1"/>
<dbReference type="RefSeq" id="XP_016219125.1">
    <property type="nucleotide sequence ID" value="XM_016352868.1"/>
</dbReference>